<organism evidence="10 11">
    <name type="scientific">Luteolibacter yonseiensis</name>
    <dbReference type="NCBI Taxonomy" id="1144680"/>
    <lineage>
        <taxon>Bacteria</taxon>
        <taxon>Pseudomonadati</taxon>
        <taxon>Verrucomicrobiota</taxon>
        <taxon>Verrucomicrobiia</taxon>
        <taxon>Verrucomicrobiales</taxon>
        <taxon>Verrucomicrobiaceae</taxon>
        <taxon>Luteolibacter</taxon>
    </lineage>
</organism>
<proteinExistence type="inferred from homology"/>
<evidence type="ECO:0000256" key="6">
    <source>
        <dbReference type="SAM" id="MobiDB-lite"/>
    </source>
</evidence>
<evidence type="ECO:0000259" key="8">
    <source>
        <dbReference type="Pfam" id="PF00263"/>
    </source>
</evidence>
<feature type="chain" id="PRO_5037941817" description="NolW-like domain-containing protein" evidence="7">
    <location>
        <begin position="20"/>
        <end position="848"/>
    </location>
</feature>
<dbReference type="Pfam" id="PF03958">
    <property type="entry name" value="Secretin_N"/>
    <property type="match status" value="1"/>
</dbReference>
<comment type="similarity">
    <text evidence="4">Belongs to the bacterial secretin family.</text>
</comment>
<protein>
    <recommendedName>
        <fullName evidence="12">NolW-like domain-containing protein</fullName>
    </recommendedName>
</protein>
<feature type="compositionally biased region" description="Gly residues" evidence="6">
    <location>
        <begin position="294"/>
        <end position="305"/>
    </location>
</feature>
<dbReference type="EMBL" id="JAENIK010000011">
    <property type="protein sequence ID" value="MBK1816147.1"/>
    <property type="molecule type" value="Genomic_DNA"/>
</dbReference>
<reference evidence="10" key="1">
    <citation type="submission" date="2021-01" db="EMBL/GenBank/DDBJ databases">
        <title>Modified the classification status of verrucomicrobia.</title>
        <authorList>
            <person name="Feng X."/>
        </authorList>
    </citation>
    <scope>NUCLEOTIDE SEQUENCE</scope>
    <source>
        <strain evidence="10">JCM 18052</strain>
    </source>
</reference>
<keyword evidence="5" id="KW-0813">Transport</keyword>
<dbReference type="GO" id="GO:0015627">
    <property type="term" value="C:type II protein secretion system complex"/>
    <property type="evidence" value="ECO:0007669"/>
    <property type="project" value="TreeGrafter"/>
</dbReference>
<feature type="compositionally biased region" description="Basic residues" evidence="6">
    <location>
        <begin position="836"/>
        <end position="848"/>
    </location>
</feature>
<feature type="compositionally biased region" description="Gly residues" evidence="6">
    <location>
        <begin position="379"/>
        <end position="395"/>
    </location>
</feature>
<dbReference type="PANTHER" id="PTHR30332">
    <property type="entry name" value="PROBABLE GENERAL SECRETION PATHWAY PROTEIN D"/>
    <property type="match status" value="1"/>
</dbReference>
<dbReference type="InterPro" id="IPR050810">
    <property type="entry name" value="Bact_Secretion_Sys_Channel"/>
</dbReference>
<evidence type="ECO:0000256" key="3">
    <source>
        <dbReference type="ARBA" id="ARBA00023136"/>
    </source>
</evidence>
<comment type="caution">
    <text evidence="10">The sequence shown here is derived from an EMBL/GenBank/DDBJ whole genome shotgun (WGS) entry which is preliminary data.</text>
</comment>
<evidence type="ECO:0000256" key="4">
    <source>
        <dbReference type="RuleBase" id="RU004003"/>
    </source>
</evidence>
<feature type="domain" description="NolW-like" evidence="9">
    <location>
        <begin position="244"/>
        <end position="344"/>
    </location>
</feature>
<feature type="region of interest" description="Disordered" evidence="6">
    <location>
        <begin position="799"/>
        <end position="848"/>
    </location>
</feature>
<dbReference type="InterPro" id="IPR004846">
    <property type="entry name" value="T2SS/T3SS_dom"/>
</dbReference>
<feature type="domain" description="Type II/III secretion system secretin-like" evidence="8">
    <location>
        <begin position="602"/>
        <end position="773"/>
    </location>
</feature>
<feature type="compositionally biased region" description="Gly residues" evidence="6">
    <location>
        <begin position="424"/>
        <end position="447"/>
    </location>
</feature>
<dbReference type="GO" id="GO:0009279">
    <property type="term" value="C:cell outer membrane"/>
    <property type="evidence" value="ECO:0007669"/>
    <property type="project" value="UniProtKB-SubCell"/>
</dbReference>
<dbReference type="InterPro" id="IPR038591">
    <property type="entry name" value="NolW-like_sf"/>
</dbReference>
<feature type="compositionally biased region" description="Low complexity" evidence="6">
    <location>
        <begin position="282"/>
        <end position="293"/>
    </location>
</feature>
<dbReference type="GO" id="GO:0009306">
    <property type="term" value="P:protein secretion"/>
    <property type="evidence" value="ECO:0007669"/>
    <property type="project" value="InterPro"/>
</dbReference>
<dbReference type="PANTHER" id="PTHR30332:SF24">
    <property type="entry name" value="SECRETIN GSPD-RELATED"/>
    <property type="match status" value="1"/>
</dbReference>
<keyword evidence="2 7" id="KW-0732">Signal</keyword>
<dbReference type="RefSeq" id="WP_200351103.1">
    <property type="nucleotide sequence ID" value="NZ_BAABHZ010000006.1"/>
</dbReference>
<evidence type="ECO:0000259" key="9">
    <source>
        <dbReference type="Pfam" id="PF03958"/>
    </source>
</evidence>
<dbReference type="AlphaFoldDB" id="A0A934R3H2"/>
<dbReference type="Pfam" id="PF00263">
    <property type="entry name" value="Secretin"/>
    <property type="match status" value="1"/>
</dbReference>
<name>A0A934R3H2_9BACT</name>
<dbReference type="PRINTS" id="PR00811">
    <property type="entry name" value="BCTERIALGSPD"/>
</dbReference>
<dbReference type="Gene3D" id="3.30.1370.120">
    <property type="match status" value="3"/>
</dbReference>
<feature type="compositionally biased region" description="Low complexity" evidence="6">
    <location>
        <begin position="404"/>
        <end position="423"/>
    </location>
</feature>
<keyword evidence="3" id="KW-0472">Membrane</keyword>
<sequence>MSFQRSLAFLLLGLTAATGQETPTPPGVPVPGVVPPPAAGLPAANPAANLPPAQAGVPLANQKINESINEPKLSGNALAGFYRKFTGRRVIVSAAASTAEFAFVQEATPQDPLTYAQAAELLKMAATIENFIFVPHPNNPDVDILTLATGGTRPPQIGLAVYNENDTLPEGDEVISYVMTLSNIKPGEAVNTFTQIIGQFGAYGSIAAVPNASAIVITENTSLIRKLIDLKKEIDKPSSQVASRFIKVQYADVTEIATTLTELLTAQQSTQTTAGIQRVNNAAPAAPGGAPAPAGGGGGADGGGSSESTPVQIIPDPRTNRIFAMGRPVDLVFVEGLVREFDIETSEKNFLRRKLRFLTVSEFLPIAGDALTRAFSGTGESGGGAAQGGGGGQQGGNRSNTQASSRQSGGSQGSGRSSGSTGANFGGGGGGGFGGGGGGSSSSGGGSSLSDPNVSSAPESVLVGRTLLVADNITNSIVVQGPPSGLEIIERLLDQIDVKPDQVMISTVIGQLTLNDNFTFGLDYLRLGNGDFAGRGGGGGGPVLPILNQIIKGSPAVGTPNTPGYIPAVPDQNPFNPGSLGNSSGLQVYGKIGNNLSVYLNALQQKTDFTVLSRPSIFTSNNQKGTISSGERIAIPTSSNSYGSSGNSSTNIEYQDVVLKLEVIPQVNVDNEITMQIALLSDEQNGTQTIAGGGGDGGDLTVPRISTREILTKVTVPNAETIVLGGLIIARDTKDKSGIPILSTIPYIGPLFGSTTKNKDRTELMVFMQPSVVNNERSLSNVQTEMDERYKVSQRTREFADGPGVLPPPDAITPVNDKVGTTRPTPPVTEEPAVTIRKKTPPRPAHRR</sequence>
<comment type="subcellular location">
    <subcellularLocation>
        <location evidence="5">Cell outer membrane</location>
    </subcellularLocation>
    <subcellularLocation>
        <location evidence="1">Membrane</location>
    </subcellularLocation>
</comment>
<evidence type="ECO:0000256" key="7">
    <source>
        <dbReference type="SAM" id="SignalP"/>
    </source>
</evidence>
<evidence type="ECO:0000256" key="2">
    <source>
        <dbReference type="ARBA" id="ARBA00022729"/>
    </source>
</evidence>
<keyword evidence="11" id="KW-1185">Reference proteome</keyword>
<gene>
    <name evidence="10" type="ORF">JIN84_11030</name>
</gene>
<evidence type="ECO:0000313" key="11">
    <source>
        <dbReference type="Proteomes" id="UP000600139"/>
    </source>
</evidence>
<evidence type="ECO:0000256" key="1">
    <source>
        <dbReference type="ARBA" id="ARBA00004370"/>
    </source>
</evidence>
<dbReference type="InterPro" id="IPR001775">
    <property type="entry name" value="GspD/PilQ"/>
</dbReference>
<dbReference type="Proteomes" id="UP000600139">
    <property type="component" value="Unassembled WGS sequence"/>
</dbReference>
<dbReference type="InterPro" id="IPR005644">
    <property type="entry name" value="NolW-like"/>
</dbReference>
<evidence type="ECO:0000313" key="10">
    <source>
        <dbReference type="EMBL" id="MBK1816147.1"/>
    </source>
</evidence>
<accession>A0A934R3H2</accession>
<feature type="region of interest" description="Disordered" evidence="6">
    <location>
        <begin position="281"/>
        <end position="319"/>
    </location>
</feature>
<feature type="region of interest" description="Disordered" evidence="6">
    <location>
        <begin position="378"/>
        <end position="457"/>
    </location>
</feature>
<feature type="signal peptide" evidence="7">
    <location>
        <begin position="1"/>
        <end position="19"/>
    </location>
</feature>
<evidence type="ECO:0000256" key="5">
    <source>
        <dbReference type="RuleBase" id="RU004004"/>
    </source>
</evidence>
<evidence type="ECO:0008006" key="12">
    <source>
        <dbReference type="Google" id="ProtNLM"/>
    </source>
</evidence>